<feature type="region of interest" description="Disordered" evidence="1">
    <location>
        <begin position="29"/>
        <end position="65"/>
    </location>
</feature>
<dbReference type="InterPro" id="IPR006059">
    <property type="entry name" value="SBP"/>
</dbReference>
<protein>
    <submittedName>
        <fullName evidence="3">ABC transporter substrate-binding protein</fullName>
    </submittedName>
</protein>
<dbReference type="Pfam" id="PF13416">
    <property type="entry name" value="SBP_bac_8"/>
    <property type="match status" value="1"/>
</dbReference>
<gene>
    <name evidence="3" type="ORF">ACFO3S_21260</name>
</gene>
<sequence length="465" mass="51164">MKSWKSINMLLAVFVMALALAACSGGNNAGSSPSAASQSAQGDNGGNSPAATAPASEEPAAEDPMADLDLGGMTIKFAAWWDATPQPTTPENQQIIENIAELEKKHNFKVQFEAVNYDQIAKTFTDSTLAGDPFAHFVRLERRWFVPTAVKKGLVLPVSDHVDVNSSEAAFGDEAAINGGTFDGKVYGMAADVGGLGMYYNRGLLSDLGLTDPHVLMEQGNWTWETFMDMAKKATVDSNNDGTPDTWGVVAKDEDLLGILVASNDSKLVDLAAGKEMLSDQKTVEAFEFYQSLFTNKVIRANEAWDDYVRFYAEGNVLFFPGANWEATRVKEQLAEKDFGYVPFPIGPQATDYRSFNAQMNMWVMPSNVENPEALLYIFKKIYDVESTEEFPGQNAYELAFNHEEDIQSAKLNRENVQVFDHKAVPNYPDFGIMDDLRKNNVPPATVVETYKGQVQAAIDELLSE</sequence>
<dbReference type="Gene3D" id="3.40.190.10">
    <property type="entry name" value="Periplasmic binding protein-like II"/>
    <property type="match status" value="1"/>
</dbReference>
<dbReference type="EMBL" id="JBHSEP010000019">
    <property type="protein sequence ID" value="MFC4600787.1"/>
    <property type="molecule type" value="Genomic_DNA"/>
</dbReference>
<evidence type="ECO:0000313" key="4">
    <source>
        <dbReference type="Proteomes" id="UP001596028"/>
    </source>
</evidence>
<evidence type="ECO:0000313" key="3">
    <source>
        <dbReference type="EMBL" id="MFC4600787.1"/>
    </source>
</evidence>
<keyword evidence="2" id="KW-0732">Signal</keyword>
<accession>A0ABV9FJ60</accession>
<comment type="caution">
    <text evidence="3">The sequence shown here is derived from an EMBL/GenBank/DDBJ whole genome shotgun (WGS) entry which is preliminary data.</text>
</comment>
<dbReference type="PANTHER" id="PTHR43649:SF12">
    <property type="entry name" value="DIACETYLCHITOBIOSE BINDING PROTEIN DASA"/>
    <property type="match status" value="1"/>
</dbReference>
<feature type="signal peptide" evidence="2">
    <location>
        <begin position="1"/>
        <end position="21"/>
    </location>
</feature>
<feature type="compositionally biased region" description="Low complexity" evidence="1">
    <location>
        <begin position="29"/>
        <end position="42"/>
    </location>
</feature>
<feature type="chain" id="PRO_5045417070" evidence="2">
    <location>
        <begin position="22"/>
        <end position="465"/>
    </location>
</feature>
<organism evidence="3 4">
    <name type="scientific">Cohnella hongkongensis</name>
    <dbReference type="NCBI Taxonomy" id="178337"/>
    <lineage>
        <taxon>Bacteria</taxon>
        <taxon>Bacillati</taxon>
        <taxon>Bacillota</taxon>
        <taxon>Bacilli</taxon>
        <taxon>Bacillales</taxon>
        <taxon>Paenibacillaceae</taxon>
        <taxon>Cohnella</taxon>
    </lineage>
</organism>
<evidence type="ECO:0000256" key="2">
    <source>
        <dbReference type="SAM" id="SignalP"/>
    </source>
</evidence>
<name>A0ABV9FJ60_9BACL</name>
<dbReference type="SUPFAM" id="SSF53850">
    <property type="entry name" value="Periplasmic binding protein-like II"/>
    <property type="match status" value="1"/>
</dbReference>
<keyword evidence="4" id="KW-1185">Reference proteome</keyword>
<reference evidence="4" key="1">
    <citation type="journal article" date="2019" name="Int. J. Syst. Evol. Microbiol.">
        <title>The Global Catalogue of Microorganisms (GCM) 10K type strain sequencing project: providing services to taxonomists for standard genome sequencing and annotation.</title>
        <authorList>
            <consortium name="The Broad Institute Genomics Platform"/>
            <consortium name="The Broad Institute Genome Sequencing Center for Infectious Disease"/>
            <person name="Wu L."/>
            <person name="Ma J."/>
        </authorList>
    </citation>
    <scope>NUCLEOTIDE SEQUENCE [LARGE SCALE GENOMIC DNA]</scope>
    <source>
        <strain evidence="4">CCUG 49571</strain>
    </source>
</reference>
<dbReference type="Proteomes" id="UP001596028">
    <property type="component" value="Unassembled WGS sequence"/>
</dbReference>
<dbReference type="PROSITE" id="PS51257">
    <property type="entry name" value="PROKAR_LIPOPROTEIN"/>
    <property type="match status" value="1"/>
</dbReference>
<proteinExistence type="predicted"/>
<feature type="compositionally biased region" description="Low complexity" evidence="1">
    <location>
        <begin position="49"/>
        <end position="58"/>
    </location>
</feature>
<dbReference type="PANTHER" id="PTHR43649">
    <property type="entry name" value="ARABINOSE-BINDING PROTEIN-RELATED"/>
    <property type="match status" value="1"/>
</dbReference>
<dbReference type="InterPro" id="IPR050490">
    <property type="entry name" value="Bact_solute-bd_prot1"/>
</dbReference>
<dbReference type="RefSeq" id="WP_378100190.1">
    <property type="nucleotide sequence ID" value="NZ_JBHSEP010000019.1"/>
</dbReference>
<evidence type="ECO:0000256" key="1">
    <source>
        <dbReference type="SAM" id="MobiDB-lite"/>
    </source>
</evidence>